<organism evidence="6 7">
    <name type="scientific">Pseudomonas protegens (strain DSM 19095 / LMG 27888 / CFBP 6595 / CHA0)</name>
    <dbReference type="NCBI Taxonomy" id="1124983"/>
    <lineage>
        <taxon>Bacteria</taxon>
        <taxon>Pseudomonadati</taxon>
        <taxon>Pseudomonadota</taxon>
        <taxon>Gammaproteobacteria</taxon>
        <taxon>Pseudomonadales</taxon>
        <taxon>Pseudomonadaceae</taxon>
        <taxon>Pseudomonas</taxon>
    </lineage>
</organism>
<dbReference type="eggNOG" id="COG2071">
    <property type="taxonomic scope" value="Bacteria"/>
</dbReference>
<dbReference type="GeneID" id="57478884"/>
<dbReference type="AlphaFoldDB" id="A0A2C9EVK8"/>
<dbReference type="InterPro" id="IPR011697">
    <property type="entry name" value="Peptidase_C26"/>
</dbReference>
<dbReference type="InterPro" id="IPR029062">
    <property type="entry name" value="Class_I_gatase-like"/>
</dbReference>
<evidence type="ECO:0000256" key="2">
    <source>
        <dbReference type="ARBA" id="ARBA00052718"/>
    </source>
</evidence>
<dbReference type="CDD" id="cd01745">
    <property type="entry name" value="GATase1_2"/>
    <property type="match status" value="1"/>
</dbReference>
<gene>
    <name evidence="6" type="primary">puuD2</name>
    <name evidence="6" type="ORF">PFLCHA0_c58830</name>
</gene>
<protein>
    <recommendedName>
        <fullName evidence="5">gamma-glutamyl-gamma-aminobutyrate hydrolase</fullName>
        <ecNumber evidence="5">3.5.1.94</ecNumber>
    </recommendedName>
</protein>
<evidence type="ECO:0000256" key="4">
    <source>
        <dbReference type="ARBA" id="ARBA00060634"/>
    </source>
</evidence>
<dbReference type="FunFam" id="3.40.50.880:FF:000030">
    <property type="entry name" value="Gamma-glutamyl-gamma-aminobutyrate hydrolase PuuD"/>
    <property type="match status" value="1"/>
</dbReference>
<evidence type="ECO:0000313" key="6">
    <source>
        <dbReference type="EMBL" id="AGL87611.1"/>
    </source>
</evidence>
<evidence type="ECO:0000256" key="5">
    <source>
        <dbReference type="ARBA" id="ARBA00066788"/>
    </source>
</evidence>
<accession>A0A2C9EVK8</accession>
<comment type="pathway">
    <text evidence="4">Amine and polyamine degradation; putrescine degradation; 4-aminobutanoate from putrescine: step 4/4.</text>
</comment>
<dbReference type="GO" id="GO:0033969">
    <property type="term" value="F:gamma-glutamyl-gamma-aminobutyrate hydrolase activity"/>
    <property type="evidence" value="ECO:0007669"/>
    <property type="project" value="UniProtKB-EC"/>
</dbReference>
<dbReference type="EMBL" id="CP003190">
    <property type="protein sequence ID" value="AGL87611.1"/>
    <property type="molecule type" value="Genomic_DNA"/>
</dbReference>
<evidence type="ECO:0000256" key="3">
    <source>
        <dbReference type="ARBA" id="ARBA00055068"/>
    </source>
</evidence>
<keyword evidence="6" id="KW-0378">Hydrolase</keyword>
<name>A0A2C9EVK8_PSEPH</name>
<dbReference type="GO" id="GO:0005829">
    <property type="term" value="C:cytosol"/>
    <property type="evidence" value="ECO:0007669"/>
    <property type="project" value="TreeGrafter"/>
</dbReference>
<dbReference type="Proteomes" id="UP000013940">
    <property type="component" value="Chromosome"/>
</dbReference>
<dbReference type="PANTHER" id="PTHR43235">
    <property type="entry name" value="GLUTAMINE AMIDOTRANSFERASE PB2B2.05-RELATED"/>
    <property type="match status" value="1"/>
</dbReference>
<dbReference type="Pfam" id="PF07722">
    <property type="entry name" value="Peptidase_C26"/>
    <property type="match status" value="1"/>
</dbReference>
<sequence length="260" mass="27587">MSRLPLIGITACSRQIGLHAYHISGDEYVHAVASAAQGVPVIIPSMAQLLSPSDILDGLDGILFTGSPSNIEPFHYQGPASAPGTAHDSARDAATLPLLNAAVASGVPVLGICRGFQEMNVALGGSLHQNVQQVQPFMDHRHAEQPGQPLDAWYAPAHDLHIKAGGVLAELGLPERIQVNSIHAQGVERLAPGLRVEALAPDGLVEAVSVEASKAFALGVQWHPEWQVSCNPHYLAIFQAFGDACRKRARQRDAEASHKA</sequence>
<comment type="similarity">
    <text evidence="1">Belongs to the peptidase C26 family.</text>
</comment>
<proteinExistence type="inferred from homology"/>
<dbReference type="HOGENOM" id="CLU_030756_0_0_6"/>
<comment type="catalytic activity">
    <reaction evidence="2">
        <text>4-(gamma-L-glutamylamino)butanoate + H2O = 4-aminobutanoate + L-glutamate</text>
        <dbReference type="Rhea" id="RHEA:19737"/>
        <dbReference type="ChEBI" id="CHEBI:15377"/>
        <dbReference type="ChEBI" id="CHEBI:29985"/>
        <dbReference type="ChEBI" id="CHEBI:58800"/>
        <dbReference type="ChEBI" id="CHEBI:59888"/>
        <dbReference type="EC" id="3.5.1.94"/>
    </reaction>
</comment>
<dbReference type="KEGG" id="pprc:PFLCHA0_c58830"/>
<reference evidence="7" key="1">
    <citation type="journal article" date="2014" name="Genome Announc.">
        <title>Full-genome sequence of the plant growth-promoting bacterium Pseudomonas protegens CHA0.</title>
        <authorList>
            <person name="Jousset A."/>
            <person name="Schuldes J."/>
            <person name="Keel C."/>
            <person name="Maurhofer M."/>
            <person name="Daniel R."/>
            <person name="Scheu S."/>
            <person name="Thuermer A."/>
        </authorList>
    </citation>
    <scope>NUCLEOTIDE SEQUENCE [LARGE SCALE GENOMIC DNA]</scope>
    <source>
        <strain evidence="7">DSM 19095 / LMG 27888 / CFBP 6595 / CHA0</strain>
    </source>
</reference>
<dbReference type="PROSITE" id="PS51273">
    <property type="entry name" value="GATASE_TYPE_1"/>
    <property type="match status" value="1"/>
</dbReference>
<evidence type="ECO:0000313" key="7">
    <source>
        <dbReference type="Proteomes" id="UP000013940"/>
    </source>
</evidence>
<comment type="function">
    <text evidence="3">Involved in the breakdown of putrescine via hydrolysis of the gamma-glutamyl linkage of gamma-glutamyl-gamma-aminobutyrate.</text>
</comment>
<dbReference type="EC" id="3.5.1.94" evidence="5"/>
<dbReference type="Gene3D" id="3.40.50.880">
    <property type="match status" value="1"/>
</dbReference>
<dbReference type="RefSeq" id="WP_015637413.1">
    <property type="nucleotide sequence ID" value="NC_021237.1"/>
</dbReference>
<evidence type="ECO:0000256" key="1">
    <source>
        <dbReference type="ARBA" id="ARBA00011083"/>
    </source>
</evidence>
<dbReference type="SUPFAM" id="SSF52317">
    <property type="entry name" value="Class I glutamine amidotransferase-like"/>
    <property type="match status" value="1"/>
</dbReference>
<dbReference type="InterPro" id="IPR044668">
    <property type="entry name" value="PuuD-like"/>
</dbReference>
<dbReference type="PANTHER" id="PTHR43235:SF1">
    <property type="entry name" value="GLUTAMINE AMIDOTRANSFERASE PB2B2.05-RELATED"/>
    <property type="match status" value="1"/>
</dbReference>
<dbReference type="GO" id="GO:0006598">
    <property type="term" value="P:polyamine catabolic process"/>
    <property type="evidence" value="ECO:0007669"/>
    <property type="project" value="TreeGrafter"/>
</dbReference>